<feature type="compositionally biased region" description="Basic residues" evidence="2">
    <location>
        <begin position="396"/>
        <end position="405"/>
    </location>
</feature>
<dbReference type="Proteomes" id="UP000006671">
    <property type="component" value="Unassembled WGS sequence"/>
</dbReference>
<feature type="compositionally biased region" description="Low complexity" evidence="2">
    <location>
        <begin position="70"/>
        <end position="108"/>
    </location>
</feature>
<proteinExistence type="predicted"/>
<organism evidence="4">
    <name type="scientific">Naegleria gruberi</name>
    <name type="common">Amoeba</name>
    <dbReference type="NCBI Taxonomy" id="5762"/>
    <lineage>
        <taxon>Eukaryota</taxon>
        <taxon>Discoba</taxon>
        <taxon>Heterolobosea</taxon>
        <taxon>Tetramitia</taxon>
        <taxon>Eutetramitia</taxon>
        <taxon>Vahlkampfiidae</taxon>
        <taxon>Naegleria</taxon>
    </lineage>
</organism>
<feature type="compositionally biased region" description="Low complexity" evidence="2">
    <location>
        <begin position="416"/>
        <end position="446"/>
    </location>
</feature>
<dbReference type="STRING" id="5762.D2VXB8"/>
<evidence type="ECO:0000256" key="1">
    <source>
        <dbReference type="SAM" id="Coils"/>
    </source>
</evidence>
<dbReference type="PANTHER" id="PTHR39211">
    <property type="entry name" value="CHROMOSOME 7, WHOLE GENOME SHOTGUN SEQUENCE"/>
    <property type="match status" value="1"/>
</dbReference>
<keyword evidence="1" id="KW-0175">Coiled coil</keyword>
<name>D2VXB8_NAEGR</name>
<dbReference type="VEuPathDB" id="AmoebaDB:NAEGRDRAFT_73690"/>
<feature type="region of interest" description="Disordered" evidence="2">
    <location>
        <begin position="69"/>
        <end position="108"/>
    </location>
</feature>
<dbReference type="KEGG" id="ngr:NAEGRDRAFT_73690"/>
<gene>
    <name evidence="3" type="ORF">NAEGRDRAFT_73690</name>
</gene>
<dbReference type="GeneID" id="8858322"/>
<evidence type="ECO:0000256" key="2">
    <source>
        <dbReference type="SAM" id="MobiDB-lite"/>
    </source>
</evidence>
<feature type="coiled-coil region" evidence="1">
    <location>
        <begin position="904"/>
        <end position="950"/>
    </location>
</feature>
<dbReference type="PANTHER" id="PTHR39211:SF1">
    <property type="entry name" value="ABNORMAL SPINDLE-LIKE MICROCEPHALY-ASSOCIATED PROTEIN ASH DOMAIN-CONTAINING PROTEIN"/>
    <property type="match status" value="1"/>
</dbReference>
<evidence type="ECO:0000313" key="4">
    <source>
        <dbReference type="Proteomes" id="UP000006671"/>
    </source>
</evidence>
<dbReference type="InParanoid" id="D2VXB8"/>
<sequence>MDHSNPHFNSTCLPNTQQIYRERIQEISLKPKAERKIMVCAHVKLDENSLTTDTSVTKSKNTILITCKKSGGTSSSNSSSSSGNTTNSASNTSANTTSAIDTSSASSNTSSIMMNDQLLSTNTTSNNNNNSSNTMNVVASIKAIAHTCTSIIEVSPSNIKFGDSTIGDIKFASVTIYNRSDLATRISVQFTSKVITCKTKSAIISPHKFIRITFRLSPRRVNPNYRKQITIVNESNKLNEQIIEVESNNIDRNMLNFHCKYYDVHTTSQHNFAKSINFGVVALNGISLSKFQISNISDEPITLKFKSSSPNEISTFKVKRTTTITNQDYSSGGGGGGSQSDHYNLISSNVHQHHHFDEDDTISPHSSTTTTNNRQFTDDSSMNESEQQFKSTPPPLHKRRKKKVKQIVTSNLQRVSSQSNLTPLSSLSTITTTSNNSASTNNTGVSSVLTPKSPYLKKLKDESSNTLKRSTSMDDKFISQLNDPTNLEYLQSIMTQPNVSKLNIHHFEGIDELKTPLSIYDSDETSDGSDDNLMIDDSEYSSVTDELFTEQVNPQEYCDQLVSTYEKIQESLFDTTQNVDEEMIIRDELEFKKKLSNSIDDLKFLIPCDTISIGPTSSTEIYITYRPKSTNSKFTSINLNNSSPLSLYSDFSFNNISTNTTTSISSTTTTGSSNINTNNTNNNNTNSMNAIKKNFEKLFIELIDYDTNNEQTDFTLPPRELTIQSKICQSMMEIAQKNINFGSITNVEDRKKTITISNGSEVPLLFRIKRSGSIASNDIKILDMLDDSLNLSWCGLVRPYGSRDIQLYFKPSLPGVFNETLTFENVLDESDSINIIVKADIRNYEKFTLKSNDINFGNILLNQFSLSKKIVVTNMSKNRRIFETQIDYCSFSFCKFEFEYELEQVSQSTEIEKLEAELEKLEHKYRICVRKNKSSKIKKLTERINEIKKELNFDDYTPTIATTITGNSTTNNIEDSLFVSESDDEGKKQRKFKKIEENGIRFSIPPRMSQVINLKIKPLLIETPNIAFENGICRMLVYENRNTDEQKMVTLSSIVHFDIKSFQNFTQNSGSSSSTGSNVSTPLTPLYSSSYYYHWYY</sequence>
<evidence type="ECO:0000313" key="3">
    <source>
        <dbReference type="EMBL" id="EFC38478.1"/>
    </source>
</evidence>
<protein>
    <submittedName>
        <fullName evidence="3">Predicted protein</fullName>
    </submittedName>
</protein>
<feature type="region of interest" description="Disordered" evidence="2">
    <location>
        <begin position="663"/>
        <end position="683"/>
    </location>
</feature>
<keyword evidence="4" id="KW-1185">Reference proteome</keyword>
<reference evidence="3 4" key="1">
    <citation type="journal article" date="2010" name="Cell">
        <title>The genome of Naegleria gruberi illuminates early eukaryotic versatility.</title>
        <authorList>
            <person name="Fritz-Laylin L.K."/>
            <person name="Prochnik S.E."/>
            <person name="Ginger M.L."/>
            <person name="Dacks J.B."/>
            <person name="Carpenter M.L."/>
            <person name="Field M.C."/>
            <person name="Kuo A."/>
            <person name="Paredez A."/>
            <person name="Chapman J."/>
            <person name="Pham J."/>
            <person name="Shu S."/>
            <person name="Neupane R."/>
            <person name="Cipriano M."/>
            <person name="Mancuso J."/>
            <person name="Tu H."/>
            <person name="Salamov A."/>
            <person name="Lindquist E."/>
            <person name="Shapiro H."/>
            <person name="Lucas S."/>
            <person name="Grigoriev I.V."/>
            <person name="Cande W.Z."/>
            <person name="Fulton C."/>
            <person name="Rokhsar D.S."/>
            <person name="Dawson S.C."/>
        </authorList>
    </citation>
    <scope>NUCLEOTIDE SEQUENCE [LARGE SCALE GENOMIC DNA]</scope>
    <source>
        <strain evidence="3 4">NEG-M</strain>
    </source>
</reference>
<feature type="region of interest" description="Disordered" evidence="2">
    <location>
        <begin position="353"/>
        <end position="446"/>
    </location>
</feature>
<dbReference type="eggNOG" id="ENOG502QU5A">
    <property type="taxonomic scope" value="Eukaryota"/>
</dbReference>
<feature type="region of interest" description="Disordered" evidence="2">
    <location>
        <begin position="325"/>
        <end position="344"/>
    </location>
</feature>
<accession>D2VXB8</accession>
<dbReference type="OrthoDB" id="252265at2759"/>
<dbReference type="EMBL" id="GG738907">
    <property type="protein sequence ID" value="EFC38478.1"/>
    <property type="molecule type" value="Genomic_DNA"/>
</dbReference>
<feature type="compositionally biased region" description="Polar residues" evidence="2">
    <location>
        <begin position="363"/>
        <end position="391"/>
    </location>
</feature>
<dbReference type="RefSeq" id="XP_002671222.1">
    <property type="nucleotide sequence ID" value="XM_002671176.1"/>
</dbReference>
<dbReference type="InterPro" id="IPR013783">
    <property type="entry name" value="Ig-like_fold"/>
</dbReference>
<dbReference type="Gene3D" id="2.60.40.10">
    <property type="entry name" value="Immunoglobulins"/>
    <property type="match status" value="2"/>
</dbReference>
<dbReference type="AlphaFoldDB" id="D2VXB8"/>